<dbReference type="AlphaFoldDB" id="A0A0F7VAA8"/>
<dbReference type="EMBL" id="LN714501">
    <property type="protein sequence ID" value="CEL77623.1"/>
    <property type="molecule type" value="Genomic_DNA"/>
</dbReference>
<proteinExistence type="predicted"/>
<evidence type="ECO:0000313" key="1">
    <source>
        <dbReference type="EMBL" id="CEL77623.1"/>
    </source>
</evidence>
<organism evidence="1">
    <name type="scientific">Toxoplasma gondii (strain ATCC 50861 / VEG)</name>
    <dbReference type="NCBI Taxonomy" id="432359"/>
    <lineage>
        <taxon>Eukaryota</taxon>
        <taxon>Sar</taxon>
        <taxon>Alveolata</taxon>
        <taxon>Apicomplexa</taxon>
        <taxon>Conoidasida</taxon>
        <taxon>Coccidia</taxon>
        <taxon>Eucoccidiorida</taxon>
        <taxon>Eimeriorina</taxon>
        <taxon>Sarcocystidae</taxon>
        <taxon>Toxoplasma</taxon>
    </lineage>
</organism>
<protein>
    <submittedName>
        <fullName evidence="1">Uncharacterized protein</fullName>
    </submittedName>
</protein>
<accession>A0A0F7VAA8</accession>
<reference evidence="1" key="1">
    <citation type="journal article" date="2015" name="PLoS ONE">
        <title>Comprehensive Evaluation of Toxoplasma gondii VEG and Neospora caninum LIV Genomes with Tachyzoite Stage Transcriptome and Proteome Defines Novel Transcript Features.</title>
        <authorList>
            <person name="Ramaprasad A."/>
            <person name="Mourier T."/>
            <person name="Naeem R."/>
            <person name="Malas T.B."/>
            <person name="Moussa E."/>
            <person name="Panigrahi A."/>
            <person name="Vermont S.J."/>
            <person name="Otto T.D."/>
            <person name="Wastling J."/>
            <person name="Pain A."/>
        </authorList>
    </citation>
    <scope>NUCLEOTIDE SEQUENCE</scope>
    <source>
        <strain evidence="1">VEG</strain>
    </source>
</reference>
<sequence length="165" mass="18795">MFHGLTVAQPNGKSRGVDMWAGRCYRVTARLCFLVGAVGSSTSLFRRQVLPARVYTCFEMQPRFWRSFSVGKETTAHTVFFQTVEGANLFGGRRGKHQTCATLLPVSTHWIAHEGTIDIFRSYGKATGYLLPLVIYSKRVRLTSPLCARRDRPFVFWARTRLLCR</sequence>
<gene>
    <name evidence="1" type="ORF">BN1205_098880</name>
</gene>
<name>A0A0F7VAA8_TOXGV</name>